<protein>
    <submittedName>
        <fullName evidence="1">N-succinylarginine dihydrolase</fullName>
        <ecNumber evidence="1">3.5.3.23</ecNumber>
    </submittedName>
</protein>
<sequence length="47" mass="5222">MADAVSTYLFNSQLLSRADGGMTLVLPEESRQHPGVWRYLNQLLEGG</sequence>
<dbReference type="InterPro" id="IPR037031">
    <property type="entry name" value="AstB_sf"/>
</dbReference>
<dbReference type="Pfam" id="PF04996">
    <property type="entry name" value="AstB"/>
    <property type="match status" value="1"/>
</dbReference>
<reference evidence="1 2" key="1">
    <citation type="submission" date="2018-06" db="EMBL/GenBank/DDBJ databases">
        <authorList>
            <consortium name="Pathogen Informatics"/>
            <person name="Doyle S."/>
        </authorList>
    </citation>
    <scope>NUCLEOTIDE SEQUENCE [LARGE SCALE GENOMIC DNA]</scope>
    <source>
        <strain evidence="1 2">NCTC12120</strain>
    </source>
</reference>
<dbReference type="EC" id="3.5.3.23" evidence="1"/>
<dbReference type="GO" id="GO:0006525">
    <property type="term" value="P:arginine metabolic process"/>
    <property type="evidence" value="ECO:0007669"/>
    <property type="project" value="InterPro"/>
</dbReference>
<name>A0A2X3JAD7_9ENTR</name>
<dbReference type="InterPro" id="IPR007079">
    <property type="entry name" value="SuccinylArg_d-Hdrlase_AstB"/>
</dbReference>
<proteinExistence type="predicted"/>
<organism evidence="1 2">
    <name type="scientific">Cedecea neteri</name>
    <dbReference type="NCBI Taxonomy" id="158822"/>
    <lineage>
        <taxon>Bacteria</taxon>
        <taxon>Pseudomonadati</taxon>
        <taxon>Pseudomonadota</taxon>
        <taxon>Gammaproteobacteria</taxon>
        <taxon>Enterobacterales</taxon>
        <taxon>Enterobacteriaceae</taxon>
        <taxon>Cedecea</taxon>
    </lineage>
</organism>
<dbReference type="GO" id="GO:0009015">
    <property type="term" value="F:N-succinylarginine dihydrolase activity"/>
    <property type="evidence" value="ECO:0007669"/>
    <property type="project" value="UniProtKB-EC"/>
</dbReference>
<dbReference type="SUPFAM" id="SSF55909">
    <property type="entry name" value="Pentein"/>
    <property type="match status" value="1"/>
</dbReference>
<dbReference type="EMBL" id="UAVU01000010">
    <property type="protein sequence ID" value="SQC92961.1"/>
    <property type="molecule type" value="Genomic_DNA"/>
</dbReference>
<dbReference type="Proteomes" id="UP000251197">
    <property type="component" value="Unassembled WGS sequence"/>
</dbReference>
<evidence type="ECO:0000313" key="2">
    <source>
        <dbReference type="Proteomes" id="UP000251197"/>
    </source>
</evidence>
<gene>
    <name evidence="1" type="primary">astB_3</name>
    <name evidence="1" type="ORF">NCTC12120_06069</name>
</gene>
<dbReference type="Gene3D" id="3.75.10.20">
    <property type="entry name" value="Succinylarginine dihydrolase"/>
    <property type="match status" value="1"/>
</dbReference>
<evidence type="ECO:0000313" key="1">
    <source>
        <dbReference type="EMBL" id="SQC92961.1"/>
    </source>
</evidence>
<keyword evidence="1" id="KW-0378">Hydrolase</keyword>
<dbReference type="AlphaFoldDB" id="A0A2X3JAD7"/>
<accession>A0A2X3JAD7</accession>